<organism evidence="4">
    <name type="scientific">Streptomyces sp. ID05-A0491</name>
    <dbReference type="NCBI Taxonomy" id="516341"/>
    <lineage>
        <taxon>Bacteria</taxon>
        <taxon>Bacillati</taxon>
        <taxon>Actinomycetota</taxon>
        <taxon>Actinomycetes</taxon>
        <taxon>Kitasatosporales</taxon>
        <taxon>Streptomycetaceae</taxon>
        <taxon>Streptomyces</taxon>
    </lineage>
</organism>
<dbReference type="InterPro" id="IPR032821">
    <property type="entry name" value="PKS_assoc"/>
</dbReference>
<dbReference type="InterPro" id="IPR001227">
    <property type="entry name" value="Ac_transferase_dom_sf"/>
</dbReference>
<sequence length="260" mass="27361">HAQAAAGVAGVIKMVQAMRHGVLPRTLHADVPSSKVDWSAGAVELLTEAREWPETGERPRRAGVSSFGVSGTNAHVILEQAAEVQRSAVVEPVAVPWLLSARSAEALREQAGKLLAHLGEESEFSPVNVGFTLAGRARFEHRAVVVGRDRDELLAGLGDLSVSSGSGGRVVFVFPGQGAQWAGMGVELLDSAPVFAERFAECAQALAEFVDWDAEAVLRGAPGAVSLERVDVVQPLSWAVMVSLAALWRSYGVEPAAVVG</sequence>
<dbReference type="GO" id="GO:0006633">
    <property type="term" value="P:fatty acid biosynthetic process"/>
    <property type="evidence" value="ECO:0007669"/>
    <property type="project" value="TreeGrafter"/>
</dbReference>
<feature type="non-terminal residue" evidence="4">
    <location>
        <position position="260"/>
    </location>
</feature>
<keyword evidence="1" id="KW-0808">Transferase</keyword>
<dbReference type="PANTHER" id="PTHR43775:SF51">
    <property type="entry name" value="INACTIVE PHENOLPHTHIOCEROL SYNTHESIS POLYKETIDE SYNTHASE TYPE I PKS1-RELATED"/>
    <property type="match status" value="1"/>
</dbReference>
<dbReference type="AlphaFoldDB" id="C4TDB2"/>
<protein>
    <submittedName>
        <fullName evidence="4">Polyketide synthase</fullName>
    </submittedName>
</protein>
<dbReference type="InterPro" id="IPR016035">
    <property type="entry name" value="Acyl_Trfase/lysoPLipase"/>
</dbReference>
<dbReference type="GO" id="GO:0004312">
    <property type="term" value="F:fatty acid synthase activity"/>
    <property type="evidence" value="ECO:0007669"/>
    <property type="project" value="TreeGrafter"/>
</dbReference>
<evidence type="ECO:0000256" key="1">
    <source>
        <dbReference type="ARBA" id="ARBA00022679"/>
    </source>
</evidence>
<dbReference type="SUPFAM" id="SSF53901">
    <property type="entry name" value="Thiolase-like"/>
    <property type="match status" value="1"/>
</dbReference>
<dbReference type="PANTHER" id="PTHR43775">
    <property type="entry name" value="FATTY ACID SYNTHASE"/>
    <property type="match status" value="1"/>
</dbReference>
<dbReference type="Gene3D" id="3.40.47.10">
    <property type="match status" value="1"/>
</dbReference>
<keyword evidence="2" id="KW-0511">Multifunctional enzyme</keyword>
<dbReference type="InterPro" id="IPR014031">
    <property type="entry name" value="Ketoacyl_synth_C"/>
</dbReference>
<evidence type="ECO:0000259" key="3">
    <source>
        <dbReference type="PROSITE" id="PS52004"/>
    </source>
</evidence>
<evidence type="ECO:0000256" key="2">
    <source>
        <dbReference type="ARBA" id="ARBA00023268"/>
    </source>
</evidence>
<dbReference type="InterPro" id="IPR050091">
    <property type="entry name" value="PKS_NRPS_Biosynth_Enz"/>
</dbReference>
<dbReference type="InterPro" id="IPR014043">
    <property type="entry name" value="Acyl_transferase_dom"/>
</dbReference>
<name>C4TDB2_9ACTN</name>
<dbReference type="Pfam" id="PF00698">
    <property type="entry name" value="Acyl_transf_1"/>
    <property type="match status" value="1"/>
</dbReference>
<dbReference type="EMBL" id="AB432211">
    <property type="protein sequence ID" value="BAH68248.1"/>
    <property type="molecule type" value="Genomic_DNA"/>
</dbReference>
<evidence type="ECO:0000313" key="4">
    <source>
        <dbReference type="EMBL" id="BAH68248.1"/>
    </source>
</evidence>
<dbReference type="InterPro" id="IPR020841">
    <property type="entry name" value="PKS_Beta-ketoAc_synthase_dom"/>
</dbReference>
<feature type="non-terminal residue" evidence="4">
    <location>
        <position position="1"/>
    </location>
</feature>
<accession>C4TDB2</accession>
<dbReference type="Pfam" id="PF16197">
    <property type="entry name" value="KAsynt_C_assoc"/>
    <property type="match status" value="1"/>
</dbReference>
<proteinExistence type="predicted"/>
<dbReference type="Pfam" id="PF02801">
    <property type="entry name" value="Ketoacyl-synt_C"/>
    <property type="match status" value="1"/>
</dbReference>
<feature type="domain" description="Ketosynthase family 3 (KS3)" evidence="3">
    <location>
        <begin position="1"/>
        <end position="80"/>
    </location>
</feature>
<dbReference type="Gene3D" id="3.40.366.10">
    <property type="entry name" value="Malonyl-Coenzyme A Acyl Carrier Protein, domain 2"/>
    <property type="match status" value="1"/>
</dbReference>
<dbReference type="InterPro" id="IPR016039">
    <property type="entry name" value="Thiolase-like"/>
</dbReference>
<dbReference type="Gene3D" id="3.30.70.3290">
    <property type="match status" value="1"/>
</dbReference>
<reference evidence="4" key="1">
    <citation type="submission" date="2008-03" db="EMBL/GenBank/DDBJ databases">
        <title>Diversity of polyketide synthase genes in actinomycetes isolated from Indonesia.</title>
        <authorList>
            <person name="Komaki H."/>
            <person name="Yamamura H."/>
            <person name="Lisdiyanti P."/>
            <person name="Widyastuti Y."/>
            <person name="Ando K."/>
            <person name="Harayama S."/>
        </authorList>
    </citation>
    <scope>NUCLEOTIDE SEQUENCE</scope>
    <source>
        <strain evidence="4">ID05-A0491</strain>
    </source>
</reference>
<dbReference type="PROSITE" id="PS52004">
    <property type="entry name" value="KS3_2"/>
    <property type="match status" value="1"/>
</dbReference>
<dbReference type="SUPFAM" id="SSF52151">
    <property type="entry name" value="FabD/lysophospholipase-like"/>
    <property type="match status" value="1"/>
</dbReference>